<dbReference type="Proteomes" id="UP000824037">
    <property type="component" value="Unassembled WGS sequence"/>
</dbReference>
<feature type="transmembrane region" description="Helical" evidence="1">
    <location>
        <begin position="37"/>
        <end position="57"/>
    </location>
</feature>
<feature type="non-terminal residue" evidence="2">
    <location>
        <position position="1"/>
    </location>
</feature>
<reference evidence="2" key="1">
    <citation type="journal article" date="2021" name="PeerJ">
        <title>Extensive microbial diversity within the chicken gut microbiome revealed by metagenomics and culture.</title>
        <authorList>
            <person name="Gilroy R."/>
            <person name="Ravi A."/>
            <person name="Getino M."/>
            <person name="Pursley I."/>
            <person name="Horton D.L."/>
            <person name="Alikhan N.F."/>
            <person name="Baker D."/>
            <person name="Gharbi K."/>
            <person name="Hall N."/>
            <person name="Watson M."/>
            <person name="Adriaenssens E.M."/>
            <person name="Foster-Nyarko E."/>
            <person name="Jarju S."/>
            <person name="Secka A."/>
            <person name="Antonio M."/>
            <person name="Oren A."/>
            <person name="Chaudhuri R.R."/>
            <person name="La Ragione R."/>
            <person name="Hildebrand F."/>
            <person name="Pallen M.J."/>
        </authorList>
    </citation>
    <scope>NUCLEOTIDE SEQUENCE</scope>
    <source>
        <strain evidence="2">ChiGjej4B4-7305</strain>
    </source>
</reference>
<feature type="transmembrane region" description="Helical" evidence="1">
    <location>
        <begin position="6"/>
        <end position="25"/>
    </location>
</feature>
<evidence type="ECO:0000313" key="3">
    <source>
        <dbReference type="Proteomes" id="UP000824037"/>
    </source>
</evidence>
<protein>
    <submittedName>
        <fullName evidence="2">MFS transporter</fullName>
    </submittedName>
</protein>
<comment type="caution">
    <text evidence="2">The sequence shown here is derived from an EMBL/GenBank/DDBJ whole genome shotgun (WGS) entry which is preliminary data.</text>
</comment>
<proteinExistence type="predicted"/>
<reference evidence="2" key="2">
    <citation type="submission" date="2021-04" db="EMBL/GenBank/DDBJ databases">
        <authorList>
            <person name="Gilroy R."/>
        </authorList>
    </citation>
    <scope>NUCLEOTIDE SEQUENCE</scope>
    <source>
        <strain evidence="2">ChiGjej4B4-7305</strain>
    </source>
</reference>
<gene>
    <name evidence="2" type="ORF">H9815_05335</name>
</gene>
<keyword evidence="1" id="KW-1133">Transmembrane helix</keyword>
<name>A0A9D2ECQ2_9MICO</name>
<dbReference type="PANTHER" id="PTHR23523">
    <property type="match status" value="1"/>
</dbReference>
<sequence>LWMCVIGLGTGLSFVVALTLIAVRAGDLHTAPRLSAMAQSVGYAIAATGLLVAGALHPLGPSAVPLLIVTVGLVTATLGPLVGRDRTIAG</sequence>
<evidence type="ECO:0000313" key="2">
    <source>
        <dbReference type="EMBL" id="HIZ35179.1"/>
    </source>
</evidence>
<keyword evidence="1" id="KW-0812">Transmembrane</keyword>
<dbReference type="AlphaFoldDB" id="A0A9D2ECQ2"/>
<dbReference type="EMBL" id="DXBY01000083">
    <property type="protein sequence ID" value="HIZ35179.1"/>
    <property type="molecule type" value="Genomic_DNA"/>
</dbReference>
<keyword evidence="1" id="KW-0472">Membrane</keyword>
<dbReference type="PANTHER" id="PTHR23523:SF2">
    <property type="entry name" value="2-NITROIMIDAZOLE TRANSPORTER"/>
    <property type="match status" value="1"/>
</dbReference>
<accession>A0A9D2ECQ2</accession>
<evidence type="ECO:0000256" key="1">
    <source>
        <dbReference type="SAM" id="Phobius"/>
    </source>
</evidence>
<feature type="transmembrane region" description="Helical" evidence="1">
    <location>
        <begin position="63"/>
        <end position="83"/>
    </location>
</feature>
<dbReference type="InterPro" id="IPR052524">
    <property type="entry name" value="MFS_Cyanate_Porter"/>
</dbReference>
<organism evidence="2 3">
    <name type="scientific">Candidatus Ruania gallistercoris</name>
    <dbReference type="NCBI Taxonomy" id="2838746"/>
    <lineage>
        <taxon>Bacteria</taxon>
        <taxon>Bacillati</taxon>
        <taxon>Actinomycetota</taxon>
        <taxon>Actinomycetes</taxon>
        <taxon>Micrococcales</taxon>
        <taxon>Ruaniaceae</taxon>
        <taxon>Ruania</taxon>
    </lineage>
</organism>